<name>A0ABM7W7S6_9BACT</name>
<gene>
    <name evidence="2" type="ORF">DPPLL_13070</name>
</gene>
<dbReference type="Proteomes" id="UP000830055">
    <property type="component" value="Chromosome"/>
</dbReference>
<evidence type="ECO:0000313" key="2">
    <source>
        <dbReference type="EMBL" id="BDD86942.1"/>
    </source>
</evidence>
<dbReference type="EMBL" id="AP025516">
    <property type="protein sequence ID" value="BDD86942.1"/>
    <property type="molecule type" value="Genomic_DNA"/>
</dbReference>
<accession>A0ABM7W7S6</accession>
<sequence>MRNDEIGRNGNFSRFPQAYASATEEAKGVDGKRFAEARRRATAGPQGCEQDVRN</sequence>
<keyword evidence="3" id="KW-1185">Reference proteome</keyword>
<feature type="compositionally biased region" description="Basic and acidic residues" evidence="1">
    <location>
        <begin position="24"/>
        <end position="39"/>
    </location>
</feature>
<evidence type="ECO:0000256" key="1">
    <source>
        <dbReference type="SAM" id="MobiDB-lite"/>
    </source>
</evidence>
<proteinExistence type="predicted"/>
<organism evidence="2 3">
    <name type="scientific">Desulfofustis limnaeus</name>
    <dbReference type="NCBI Taxonomy" id="2740163"/>
    <lineage>
        <taxon>Bacteria</taxon>
        <taxon>Pseudomonadati</taxon>
        <taxon>Thermodesulfobacteriota</taxon>
        <taxon>Desulfobulbia</taxon>
        <taxon>Desulfobulbales</taxon>
        <taxon>Desulfocapsaceae</taxon>
        <taxon>Desulfofustis</taxon>
    </lineage>
</organism>
<protein>
    <submittedName>
        <fullName evidence="2">Uncharacterized protein</fullName>
    </submittedName>
</protein>
<reference evidence="2 3" key="1">
    <citation type="submission" date="2022-01" db="EMBL/GenBank/DDBJ databases">
        <title>Desulfofustis limnae sp. nov., a novel mesophilic sulfate-reducing bacterium isolated from marsh soil.</title>
        <authorList>
            <person name="Watanabe M."/>
            <person name="Takahashi A."/>
            <person name="Kojima H."/>
            <person name="Fukui M."/>
        </authorList>
    </citation>
    <scope>NUCLEOTIDE SEQUENCE [LARGE SCALE GENOMIC DNA]</scope>
    <source>
        <strain evidence="2 3">PPLL</strain>
    </source>
</reference>
<feature type="region of interest" description="Disordered" evidence="1">
    <location>
        <begin position="1"/>
        <end position="54"/>
    </location>
</feature>
<evidence type="ECO:0000313" key="3">
    <source>
        <dbReference type="Proteomes" id="UP000830055"/>
    </source>
</evidence>